<accession>A0A8X6KKX5</accession>
<dbReference type="EMBL" id="BMAO01021503">
    <property type="protein sequence ID" value="GFQ75018.1"/>
    <property type="molecule type" value="Genomic_DNA"/>
</dbReference>
<comment type="caution">
    <text evidence="1">The sequence shown here is derived from an EMBL/GenBank/DDBJ whole genome shotgun (WGS) entry which is preliminary data.</text>
</comment>
<keyword evidence="2" id="KW-1185">Reference proteome</keyword>
<evidence type="ECO:0000313" key="2">
    <source>
        <dbReference type="Proteomes" id="UP000887116"/>
    </source>
</evidence>
<proteinExistence type="predicted"/>
<reference evidence="1" key="1">
    <citation type="submission" date="2020-07" db="EMBL/GenBank/DDBJ databases">
        <title>Multicomponent nature underlies the extraordinary mechanical properties of spider dragline silk.</title>
        <authorList>
            <person name="Kono N."/>
            <person name="Nakamura H."/>
            <person name="Mori M."/>
            <person name="Yoshida Y."/>
            <person name="Ohtoshi R."/>
            <person name="Malay A.D."/>
            <person name="Moran D.A.P."/>
            <person name="Tomita M."/>
            <person name="Numata K."/>
            <person name="Arakawa K."/>
        </authorList>
    </citation>
    <scope>NUCLEOTIDE SEQUENCE</scope>
</reference>
<sequence length="38" mass="4241">MELFNSLRGNGLAACFEEKFFEHGDQIPSETNPTISLP</sequence>
<dbReference type="Proteomes" id="UP000887116">
    <property type="component" value="Unassembled WGS sequence"/>
</dbReference>
<protein>
    <submittedName>
        <fullName evidence="1">Uncharacterized protein</fullName>
    </submittedName>
</protein>
<feature type="non-terminal residue" evidence="1">
    <location>
        <position position="38"/>
    </location>
</feature>
<gene>
    <name evidence="1" type="ORF">TNCT_518861</name>
</gene>
<dbReference type="AlphaFoldDB" id="A0A8X6KKX5"/>
<evidence type="ECO:0000313" key="1">
    <source>
        <dbReference type="EMBL" id="GFQ75018.1"/>
    </source>
</evidence>
<name>A0A8X6KKX5_TRICU</name>
<organism evidence="1 2">
    <name type="scientific">Trichonephila clavata</name>
    <name type="common">Joro spider</name>
    <name type="synonym">Nephila clavata</name>
    <dbReference type="NCBI Taxonomy" id="2740835"/>
    <lineage>
        <taxon>Eukaryota</taxon>
        <taxon>Metazoa</taxon>
        <taxon>Ecdysozoa</taxon>
        <taxon>Arthropoda</taxon>
        <taxon>Chelicerata</taxon>
        <taxon>Arachnida</taxon>
        <taxon>Araneae</taxon>
        <taxon>Araneomorphae</taxon>
        <taxon>Entelegynae</taxon>
        <taxon>Araneoidea</taxon>
        <taxon>Nephilidae</taxon>
        <taxon>Trichonephila</taxon>
    </lineage>
</organism>